<dbReference type="EMBL" id="VULR01000002">
    <property type="protein sequence ID" value="MSS42569.1"/>
    <property type="molecule type" value="Genomic_DNA"/>
</dbReference>
<dbReference type="RefSeq" id="WP_154482547.1">
    <property type="nucleotide sequence ID" value="NZ_JAHLOA010000018.1"/>
</dbReference>
<name>A0A844FEZ8_9FIRM</name>
<evidence type="ECO:0000313" key="2">
    <source>
        <dbReference type="Proteomes" id="UP000462760"/>
    </source>
</evidence>
<organism evidence="1 2">
    <name type="scientific">Anaerosalibacter bizertensis</name>
    <dbReference type="NCBI Taxonomy" id="932217"/>
    <lineage>
        <taxon>Bacteria</taxon>
        <taxon>Bacillati</taxon>
        <taxon>Bacillota</taxon>
        <taxon>Tissierellia</taxon>
        <taxon>Tissierellales</taxon>
        <taxon>Sporanaerobacteraceae</taxon>
        <taxon>Anaerosalibacter</taxon>
    </lineage>
</organism>
<dbReference type="AlphaFoldDB" id="A0A844FEZ8"/>
<sequence>MKNNKPNKVLIIILLISILISTKSIIRNKKIEKWMGLLEGLHEVDKIEVMGYEGKNIIFEDKEDVGDIVMNFYPLWNVDINKKKIDKYVDKSEPSFKIKFYKNGSLIMTEEILKLSKNIEKENSAEDLKNLTFKIKGDYYIVKINNKYCSVQMKDDRVLELLERY</sequence>
<gene>
    <name evidence="1" type="ORF">FYJ27_02305</name>
</gene>
<dbReference type="OrthoDB" id="9886371at2"/>
<protein>
    <submittedName>
        <fullName evidence="1">Uncharacterized protein</fullName>
    </submittedName>
</protein>
<reference evidence="1 2" key="1">
    <citation type="submission" date="2019-08" db="EMBL/GenBank/DDBJ databases">
        <title>In-depth cultivation of the pig gut microbiome towards novel bacterial diversity and tailored functional studies.</title>
        <authorList>
            <person name="Wylensek D."/>
            <person name="Hitch T.C.A."/>
            <person name="Clavel T."/>
        </authorList>
    </citation>
    <scope>NUCLEOTIDE SEQUENCE [LARGE SCALE GENOMIC DNA]</scope>
    <source>
        <strain evidence="1 2">Med78-601-WT-4W-RMD-3</strain>
    </source>
</reference>
<accession>A0A844FEZ8</accession>
<proteinExistence type="predicted"/>
<dbReference type="Proteomes" id="UP000462760">
    <property type="component" value="Unassembled WGS sequence"/>
</dbReference>
<evidence type="ECO:0000313" key="1">
    <source>
        <dbReference type="EMBL" id="MSS42569.1"/>
    </source>
</evidence>
<comment type="caution">
    <text evidence="1">The sequence shown here is derived from an EMBL/GenBank/DDBJ whole genome shotgun (WGS) entry which is preliminary data.</text>
</comment>